<dbReference type="InterPro" id="IPR039448">
    <property type="entry name" value="Beta_helix"/>
</dbReference>
<feature type="domain" description="Right handed beta helix" evidence="1">
    <location>
        <begin position="70"/>
        <end position="232"/>
    </location>
</feature>
<evidence type="ECO:0000313" key="3">
    <source>
        <dbReference type="Proteomes" id="UP001244341"/>
    </source>
</evidence>
<accession>A0ABY8TTV1</accession>
<proteinExistence type="predicted"/>
<gene>
    <name evidence="2" type="ORF">OEZ85_011802</name>
</gene>
<dbReference type="SUPFAM" id="SSF51126">
    <property type="entry name" value="Pectin lyase-like"/>
    <property type="match status" value="1"/>
</dbReference>
<protein>
    <recommendedName>
        <fullName evidence="1">Right handed beta helix domain-containing protein</fullName>
    </recommendedName>
</protein>
<reference evidence="2 3" key="1">
    <citation type="submission" date="2023-05" db="EMBL/GenBank/DDBJ databases">
        <title>A 100% complete, gapless, phased diploid assembly of the Scenedesmus obliquus UTEX 3031 genome.</title>
        <authorList>
            <person name="Biondi T.C."/>
            <person name="Hanschen E.R."/>
            <person name="Kwon T."/>
            <person name="Eng W."/>
            <person name="Kruse C.P.S."/>
            <person name="Koehler S.I."/>
            <person name="Kunde Y."/>
            <person name="Gleasner C.D."/>
            <person name="You Mak K.T."/>
            <person name="Polle J."/>
            <person name="Hovde B.T."/>
            <person name="Starkenburg S.R."/>
        </authorList>
    </citation>
    <scope>NUCLEOTIDE SEQUENCE [LARGE SCALE GENOMIC DNA]</scope>
    <source>
        <strain evidence="2 3">DOE0152z</strain>
    </source>
</reference>
<keyword evidence="3" id="KW-1185">Reference proteome</keyword>
<dbReference type="Gene3D" id="2.160.20.10">
    <property type="entry name" value="Single-stranded right-handed beta-helix, Pectin lyase-like"/>
    <property type="match status" value="1"/>
</dbReference>
<dbReference type="InterPro" id="IPR012334">
    <property type="entry name" value="Pectin_lyas_fold"/>
</dbReference>
<dbReference type="Proteomes" id="UP001244341">
    <property type="component" value="Chromosome 3b"/>
</dbReference>
<evidence type="ECO:0000313" key="2">
    <source>
        <dbReference type="EMBL" id="WIA11706.1"/>
    </source>
</evidence>
<sequence length="474" mass="48112">MNVANGQGGGGCMYVDAEAQLSIADTVLVGNRATSAGGCFALYGNSATSITNSTISSSYLASGNGGALMIGDTAAVNITGSTVSNNSNQGCCGGRLAAFGSAAIVLQDTTLQGNAVPSRQGGAVYLNEKARLTATGCFMTANHAEEGGAMFSKGAATSVLRYSRFSGNTAKHGGALSLQDRTETQLQSVLVADNSAALSGGGIATSGRAALQVVNSSITKNTARFGGGVMLSSVNFAVAQLEPEVLHNTAVYSPNVAVATLRIVLLGSPIMSGFVSRLGSDAGMLPVTLNVTGLQELPCEVDVAAQLDGANIMVNRSGADGVVHMNLKLRQPPGVYTLQFPVLSTAGVDNDVPPANMSVEVVPCPLGDVTAATDGCLTCPVGYYSFNPSASACLPCPASAECEGSSIWPGPGFWLSSRQSNQLHRCLNPAACSLSVPAAAHSDDQQFKQAQCAQGYRGNLCAVCAAGYGRVWGA</sequence>
<evidence type="ECO:0000259" key="1">
    <source>
        <dbReference type="Pfam" id="PF13229"/>
    </source>
</evidence>
<dbReference type="Pfam" id="PF13229">
    <property type="entry name" value="Beta_helix"/>
    <property type="match status" value="1"/>
</dbReference>
<dbReference type="EMBL" id="CP126210">
    <property type="protein sequence ID" value="WIA11706.1"/>
    <property type="molecule type" value="Genomic_DNA"/>
</dbReference>
<name>A0ABY8TTV1_TETOB</name>
<dbReference type="PANTHER" id="PTHR11319">
    <property type="entry name" value="G PROTEIN-COUPLED RECEPTOR-RELATED"/>
    <property type="match status" value="1"/>
</dbReference>
<dbReference type="PANTHER" id="PTHR11319:SF35">
    <property type="entry name" value="OUTER MEMBRANE PROTEIN PMPC-RELATED"/>
    <property type="match status" value="1"/>
</dbReference>
<organism evidence="2 3">
    <name type="scientific">Tetradesmus obliquus</name>
    <name type="common">Green alga</name>
    <name type="synonym">Acutodesmus obliquus</name>
    <dbReference type="NCBI Taxonomy" id="3088"/>
    <lineage>
        <taxon>Eukaryota</taxon>
        <taxon>Viridiplantae</taxon>
        <taxon>Chlorophyta</taxon>
        <taxon>core chlorophytes</taxon>
        <taxon>Chlorophyceae</taxon>
        <taxon>CS clade</taxon>
        <taxon>Sphaeropleales</taxon>
        <taxon>Scenedesmaceae</taxon>
        <taxon>Tetradesmus</taxon>
    </lineage>
</organism>
<dbReference type="InterPro" id="IPR011050">
    <property type="entry name" value="Pectin_lyase_fold/virulence"/>
</dbReference>